<gene>
    <name evidence="2" type="ORF">L1049_014528</name>
</gene>
<evidence type="ECO:0000313" key="3">
    <source>
        <dbReference type="Proteomes" id="UP001415857"/>
    </source>
</evidence>
<feature type="compositionally biased region" description="Basic residues" evidence="1">
    <location>
        <begin position="7"/>
        <end position="20"/>
    </location>
</feature>
<feature type="region of interest" description="Disordered" evidence="1">
    <location>
        <begin position="1"/>
        <end position="87"/>
    </location>
</feature>
<evidence type="ECO:0000256" key="1">
    <source>
        <dbReference type="SAM" id="MobiDB-lite"/>
    </source>
</evidence>
<proteinExistence type="predicted"/>
<dbReference type="Proteomes" id="UP001415857">
    <property type="component" value="Unassembled WGS sequence"/>
</dbReference>
<evidence type="ECO:0000313" key="2">
    <source>
        <dbReference type="EMBL" id="KAK9286146.1"/>
    </source>
</evidence>
<feature type="compositionally biased region" description="Gly residues" evidence="1">
    <location>
        <begin position="74"/>
        <end position="86"/>
    </location>
</feature>
<feature type="compositionally biased region" description="Basic and acidic residues" evidence="1">
    <location>
        <begin position="29"/>
        <end position="68"/>
    </location>
</feature>
<dbReference type="EMBL" id="JBBPBK010000004">
    <property type="protein sequence ID" value="KAK9286146.1"/>
    <property type="molecule type" value="Genomic_DNA"/>
</dbReference>
<protein>
    <submittedName>
        <fullName evidence="2">Uncharacterized protein</fullName>
    </submittedName>
</protein>
<sequence length="106" mass="11579">MDFPLRKSVKSHGSYRHMRRISAGGGSDSSHEEQPISLNRDDHHSMGTVDSADRREVIVKIDSGDTRNHNSSSGDGGTGCGSGGGRKIWRESSYQFWKDDEGENAG</sequence>
<reference evidence="2 3" key="1">
    <citation type="journal article" date="2024" name="Plant J.">
        <title>Genome sequences and population genomics reveal climatic adaptation and genomic divergence between two closely related sweetgum species.</title>
        <authorList>
            <person name="Xu W.Q."/>
            <person name="Ren C.Q."/>
            <person name="Zhang X.Y."/>
            <person name="Comes H.P."/>
            <person name="Liu X.H."/>
            <person name="Li Y.G."/>
            <person name="Kettle C.J."/>
            <person name="Jalonen R."/>
            <person name="Gaisberger H."/>
            <person name="Ma Y.Z."/>
            <person name="Qiu Y.X."/>
        </authorList>
    </citation>
    <scope>NUCLEOTIDE SEQUENCE [LARGE SCALE GENOMIC DNA]</scope>
    <source>
        <strain evidence="2">Hangzhou</strain>
    </source>
</reference>
<name>A0AAP0RWH5_LIQFO</name>
<keyword evidence="3" id="KW-1185">Reference proteome</keyword>
<accession>A0AAP0RWH5</accession>
<dbReference type="AlphaFoldDB" id="A0AAP0RWH5"/>
<organism evidence="2 3">
    <name type="scientific">Liquidambar formosana</name>
    <name type="common">Formosan gum</name>
    <dbReference type="NCBI Taxonomy" id="63359"/>
    <lineage>
        <taxon>Eukaryota</taxon>
        <taxon>Viridiplantae</taxon>
        <taxon>Streptophyta</taxon>
        <taxon>Embryophyta</taxon>
        <taxon>Tracheophyta</taxon>
        <taxon>Spermatophyta</taxon>
        <taxon>Magnoliopsida</taxon>
        <taxon>eudicotyledons</taxon>
        <taxon>Gunneridae</taxon>
        <taxon>Pentapetalae</taxon>
        <taxon>Saxifragales</taxon>
        <taxon>Altingiaceae</taxon>
        <taxon>Liquidambar</taxon>
    </lineage>
</organism>
<comment type="caution">
    <text evidence="2">The sequence shown here is derived from an EMBL/GenBank/DDBJ whole genome shotgun (WGS) entry which is preliminary data.</text>
</comment>